<dbReference type="EMBL" id="CP046171">
    <property type="protein sequence ID" value="QIS05593.1"/>
    <property type="molecule type" value="Genomic_DNA"/>
</dbReference>
<accession>A0A6G9XXM9</accession>
<feature type="domain" description="Tox-ART-HYD1" evidence="1">
    <location>
        <begin position="93"/>
        <end position="131"/>
    </location>
</feature>
<organism evidence="2 3">
    <name type="scientific">Nocardia brasiliensis</name>
    <dbReference type="NCBI Taxonomy" id="37326"/>
    <lineage>
        <taxon>Bacteria</taxon>
        <taxon>Bacillati</taxon>
        <taxon>Actinomycetota</taxon>
        <taxon>Actinomycetes</taxon>
        <taxon>Mycobacteriales</taxon>
        <taxon>Nocardiaceae</taxon>
        <taxon>Nocardia</taxon>
    </lineage>
</organism>
<proteinExistence type="predicted"/>
<dbReference type="InterPro" id="IPR028920">
    <property type="entry name" value="Tox-ART-HYD1_dom"/>
</dbReference>
<dbReference type="AlphaFoldDB" id="A0A6G9XXM9"/>
<evidence type="ECO:0000259" key="1">
    <source>
        <dbReference type="Pfam" id="PF15633"/>
    </source>
</evidence>
<gene>
    <name evidence="2" type="ORF">F5X71_27710</name>
</gene>
<dbReference type="Proteomes" id="UP000501705">
    <property type="component" value="Chromosome"/>
</dbReference>
<evidence type="ECO:0000313" key="2">
    <source>
        <dbReference type="EMBL" id="QIS05593.1"/>
    </source>
</evidence>
<reference evidence="2 3" key="1">
    <citation type="journal article" date="2019" name="ACS Chem. Biol.">
        <title>Identification and Mobilization of a Cryptic Antibiotic Biosynthesis Gene Locus from a Human-Pathogenic Nocardia Isolate.</title>
        <authorList>
            <person name="Herisse M."/>
            <person name="Ishida K."/>
            <person name="Porter J.L."/>
            <person name="Howden B."/>
            <person name="Hertweck C."/>
            <person name="Stinear T.P."/>
            <person name="Pidot S.J."/>
        </authorList>
    </citation>
    <scope>NUCLEOTIDE SEQUENCE [LARGE SCALE GENOMIC DNA]</scope>
    <source>
        <strain evidence="2 3">AUSMDU00024985</strain>
    </source>
</reference>
<evidence type="ECO:0000313" key="3">
    <source>
        <dbReference type="Proteomes" id="UP000501705"/>
    </source>
</evidence>
<protein>
    <recommendedName>
        <fullName evidence="1">Tox-ART-HYD1 domain-containing protein</fullName>
    </recommendedName>
</protein>
<sequence>MSGVVVVVEHRDVGHVLVQEGLRLADECVGLLGSLRGQRGGDHLVEFGVDVADVVASRIGKILRHQEIQHGGVVVLPGVAERGADGLAGDRVAQQFSHFLEIDVTGLTVVQGRPGVFVVPNTEPLDLSGRIVRSGRN</sequence>
<name>A0A6G9XXM9_NOCBR</name>
<dbReference type="Pfam" id="PF15633">
    <property type="entry name" value="Tox-ART-HYD1"/>
    <property type="match status" value="1"/>
</dbReference>